<gene>
    <name evidence="1" type="ORF">B8V81_3480</name>
</gene>
<dbReference type="EMBL" id="NFEZ01000004">
    <property type="protein sequence ID" value="PLT45049.1"/>
    <property type="molecule type" value="Genomic_DNA"/>
</dbReference>
<evidence type="ECO:0000313" key="1">
    <source>
        <dbReference type="EMBL" id="PLT45049.1"/>
    </source>
</evidence>
<proteinExistence type="predicted"/>
<sequence>MITYVIQLIKAFLVEYPLQCFQARSNFTIYKKNIFKILYYLI</sequence>
<keyword evidence="2" id="KW-1185">Reference proteome</keyword>
<protein>
    <submittedName>
        <fullName evidence="1">Uncharacterized protein</fullName>
    </submittedName>
</protein>
<evidence type="ECO:0000313" key="2">
    <source>
        <dbReference type="Proteomes" id="UP000234789"/>
    </source>
</evidence>
<name>A0A2N5N441_9BACL</name>
<dbReference type="Proteomes" id="UP000234789">
    <property type="component" value="Unassembled WGS sequence"/>
</dbReference>
<comment type="caution">
    <text evidence="1">The sequence shown here is derived from an EMBL/GenBank/DDBJ whole genome shotgun (WGS) entry which is preliminary data.</text>
</comment>
<accession>A0A2N5N441</accession>
<organism evidence="1 2">
    <name type="scientific">Paenibacillus pasadenensis</name>
    <dbReference type="NCBI Taxonomy" id="217090"/>
    <lineage>
        <taxon>Bacteria</taxon>
        <taxon>Bacillati</taxon>
        <taxon>Bacillota</taxon>
        <taxon>Bacilli</taxon>
        <taxon>Bacillales</taxon>
        <taxon>Paenibacillaceae</taxon>
        <taxon>Paenibacillus</taxon>
    </lineage>
</organism>
<reference evidence="1 2" key="1">
    <citation type="submission" date="2017-05" db="EMBL/GenBank/DDBJ databases">
        <title>Functional genome analysis of Paenibacillus pasadenensis strain R16: insights on endophytic life style and antifungal activity.</title>
        <authorList>
            <person name="Passera A."/>
            <person name="Marcolungo L."/>
            <person name="Casati P."/>
            <person name="Brasca M."/>
            <person name="Quaglino F."/>
            <person name="Delledonne M."/>
        </authorList>
    </citation>
    <scope>NUCLEOTIDE SEQUENCE [LARGE SCALE GENOMIC DNA]</scope>
    <source>
        <strain evidence="1 2">R16</strain>
    </source>
</reference>
<dbReference type="AlphaFoldDB" id="A0A2N5N441"/>